<proteinExistence type="predicted"/>
<dbReference type="EMBL" id="SRKZ01000003">
    <property type="protein sequence ID" value="TGD80294.1"/>
    <property type="molecule type" value="Genomic_DNA"/>
</dbReference>
<dbReference type="AlphaFoldDB" id="A0A4Z0ML03"/>
<gene>
    <name evidence="1" type="ORF">EU557_10645</name>
</gene>
<evidence type="ECO:0000313" key="2">
    <source>
        <dbReference type="Proteomes" id="UP000298284"/>
    </source>
</evidence>
<organism evidence="1 2">
    <name type="scientific">Hymenobacter wooponensis</name>
    <dbReference type="NCBI Taxonomy" id="1525360"/>
    <lineage>
        <taxon>Bacteria</taxon>
        <taxon>Pseudomonadati</taxon>
        <taxon>Bacteroidota</taxon>
        <taxon>Cytophagia</taxon>
        <taxon>Cytophagales</taxon>
        <taxon>Hymenobacteraceae</taxon>
        <taxon>Hymenobacter</taxon>
    </lineage>
</organism>
<sequence length="99" mass="11727">MRCRSLIFFADYDRIRRAHAAQLKRIPLSRAEQAAGVGKFSEEWDALAVVDALAGGDKTRWDYFFQKAWGEVNTMIELENHKAYYRYQVQVQQERQQKR</sequence>
<name>A0A4Z0ML03_9BACT</name>
<keyword evidence="2" id="KW-1185">Reference proteome</keyword>
<evidence type="ECO:0000313" key="1">
    <source>
        <dbReference type="EMBL" id="TGD80294.1"/>
    </source>
</evidence>
<dbReference type="RefSeq" id="WP_135530449.1">
    <property type="nucleotide sequence ID" value="NZ_SRKZ01000003.1"/>
</dbReference>
<dbReference type="Proteomes" id="UP000298284">
    <property type="component" value="Unassembled WGS sequence"/>
</dbReference>
<accession>A0A4Z0ML03</accession>
<protein>
    <submittedName>
        <fullName evidence="1">Uncharacterized protein</fullName>
    </submittedName>
</protein>
<reference evidence="1 2" key="1">
    <citation type="submission" date="2019-04" db="EMBL/GenBank/DDBJ databases">
        <authorList>
            <person name="Feng G."/>
            <person name="Zhang J."/>
            <person name="Zhu H."/>
        </authorList>
    </citation>
    <scope>NUCLEOTIDE SEQUENCE [LARGE SCALE GENOMIC DNA]</scope>
    <source>
        <strain evidence="1 2">JCM 19491</strain>
    </source>
</reference>
<comment type="caution">
    <text evidence="1">The sequence shown here is derived from an EMBL/GenBank/DDBJ whole genome shotgun (WGS) entry which is preliminary data.</text>
</comment>